<sequence>MQDKRDLSEAEKKRLARDERTRRNRRGRTNPSAVPARLTRTSAFSPRRFGLVDRSTERIFHVPGHSVVVVKGGELGSQHRDMIYALFRLRNKIASFRMRNPDAPLNGTTDGIPSHIDVVESVVTWRDLLRTMGKTEHVNNLLTAKNVMEDLRQIIMTIYDGDPDEVMRRLQSGRLPPGKGQITGVIDLVEWDGANLDSKVRVRWGKAVMAAFRSRHLVSLNAEVQFALKSDYAKSFWPFIDSNPTHAYVDETMLASLVARDVFGGSETNAQRSQFRKDCRQAFEDMVRAGGLLKYRQEEIGSGRLKMRRYHYKHALPRADEKPQLELQLMPGVGSEIAAIALGT</sequence>
<dbReference type="AlphaFoldDB" id="A0A6L3T579"/>
<gene>
    <name evidence="2" type="ORF">F6X53_13965</name>
</gene>
<reference evidence="2 3" key="1">
    <citation type="submission" date="2019-09" db="EMBL/GenBank/DDBJ databases">
        <title>YIM 48816 draft genome.</title>
        <authorList>
            <person name="Jiang L."/>
        </authorList>
    </citation>
    <scope>NUCLEOTIDE SEQUENCE [LARGE SCALE GENOMIC DNA]</scope>
    <source>
        <strain evidence="2 3">YIM 48816</strain>
    </source>
</reference>
<proteinExistence type="predicted"/>
<evidence type="ECO:0008006" key="4">
    <source>
        <dbReference type="Google" id="ProtNLM"/>
    </source>
</evidence>
<protein>
    <recommendedName>
        <fullName evidence="4">Replication protein</fullName>
    </recommendedName>
</protein>
<dbReference type="EMBL" id="VZZK01000013">
    <property type="protein sequence ID" value="KAB1078503.1"/>
    <property type="molecule type" value="Genomic_DNA"/>
</dbReference>
<dbReference type="Proteomes" id="UP000474159">
    <property type="component" value="Unassembled WGS sequence"/>
</dbReference>
<accession>A0A6L3T579</accession>
<keyword evidence="3" id="KW-1185">Reference proteome</keyword>
<organism evidence="2 3">
    <name type="scientific">Methylobacterium soli</name>
    <dbReference type="NCBI Taxonomy" id="553447"/>
    <lineage>
        <taxon>Bacteria</taxon>
        <taxon>Pseudomonadati</taxon>
        <taxon>Pseudomonadota</taxon>
        <taxon>Alphaproteobacteria</taxon>
        <taxon>Hyphomicrobiales</taxon>
        <taxon>Methylobacteriaceae</taxon>
        <taxon>Methylobacterium</taxon>
    </lineage>
</organism>
<dbReference type="RefSeq" id="WP_151000771.1">
    <property type="nucleotide sequence ID" value="NZ_BPQY01000102.1"/>
</dbReference>
<feature type="region of interest" description="Disordered" evidence="1">
    <location>
        <begin position="1"/>
        <end position="36"/>
    </location>
</feature>
<evidence type="ECO:0000256" key="1">
    <source>
        <dbReference type="SAM" id="MobiDB-lite"/>
    </source>
</evidence>
<comment type="caution">
    <text evidence="2">The sequence shown here is derived from an EMBL/GenBank/DDBJ whole genome shotgun (WGS) entry which is preliminary data.</text>
</comment>
<name>A0A6L3T579_9HYPH</name>
<feature type="compositionally biased region" description="Basic and acidic residues" evidence="1">
    <location>
        <begin position="1"/>
        <end position="21"/>
    </location>
</feature>
<evidence type="ECO:0000313" key="3">
    <source>
        <dbReference type="Proteomes" id="UP000474159"/>
    </source>
</evidence>
<dbReference type="OrthoDB" id="7238576at2"/>
<evidence type="ECO:0000313" key="2">
    <source>
        <dbReference type="EMBL" id="KAB1078503.1"/>
    </source>
</evidence>